<dbReference type="OrthoDB" id="9804751at2"/>
<dbReference type="Gene3D" id="3.20.20.450">
    <property type="entry name" value="EAL domain"/>
    <property type="match status" value="1"/>
</dbReference>
<dbReference type="PANTHER" id="PTHR33525:SF4">
    <property type="entry name" value="CYCLIC DI-GMP PHOSPHODIESTERASE CDGJ"/>
    <property type="match status" value="1"/>
</dbReference>
<feature type="domain" description="EAL" evidence="1">
    <location>
        <begin position="1"/>
        <end position="212"/>
    </location>
</feature>
<name>A0A6I6SI34_9GAMM</name>
<protein>
    <submittedName>
        <fullName evidence="3">HDOD domain-containing protein</fullName>
    </submittedName>
</protein>
<reference evidence="3 4" key="1">
    <citation type="submission" date="2019-01" db="EMBL/GenBank/DDBJ databases">
        <title>Complete genome of a denitifying bacterium Halomons sp. BC-M4-5.</title>
        <authorList>
            <person name="Wang L."/>
            <person name="Shao Z."/>
        </authorList>
    </citation>
    <scope>NUCLEOTIDE SEQUENCE [LARGE SCALE GENOMIC DNA]</scope>
    <source>
        <strain evidence="3 4">BC-M4-5</strain>
    </source>
</reference>
<dbReference type="PROSITE" id="PS50883">
    <property type="entry name" value="EAL"/>
    <property type="match status" value="1"/>
</dbReference>
<proteinExistence type="predicted"/>
<dbReference type="InterPro" id="IPR052340">
    <property type="entry name" value="RNase_Y/CdgJ"/>
</dbReference>
<evidence type="ECO:0000313" key="3">
    <source>
        <dbReference type="EMBL" id="QHC50358.1"/>
    </source>
</evidence>
<dbReference type="Pfam" id="PF00563">
    <property type="entry name" value="EAL"/>
    <property type="match status" value="1"/>
</dbReference>
<dbReference type="AlphaFoldDB" id="A0A6I6SI34"/>
<dbReference type="Gene3D" id="1.10.3210.10">
    <property type="entry name" value="Hypothetical protein af1432"/>
    <property type="match status" value="1"/>
</dbReference>
<dbReference type="CDD" id="cd01948">
    <property type="entry name" value="EAL"/>
    <property type="match status" value="1"/>
</dbReference>
<dbReference type="KEGG" id="htx:EKK97_13280"/>
<dbReference type="PROSITE" id="PS51833">
    <property type="entry name" value="HDOD"/>
    <property type="match status" value="1"/>
</dbReference>
<accession>A0A6I6SI34</accession>
<sequence length="409" mass="45919">MTQGPDSADDLLLASQPIFDRADNVRGVELLYRDDQGLSALDVGEDHATAEVVYQLCTAISQKALHYRAPAFINVSADLLLARHFLPVSPAHVVIELVERITPTPALVEAVSRLHQQGFRFALDDFAFAPEWDPLLPFASYIKIDIQVSSLAEARAYRERFAHLEAAWIAERIETREERDAYLELGFELFQGYFYARPAPVYGKKIPPATLQATHLLKELCRSEPDTGEVIRLIQADPELAIKLIRIVNSAYYHPLSPIGSIQDVVTRLGFRQLSSWVTLFGLLDNAPSEYAELALTRAKACELLAQRDQLNSQDAYFIGLLSTAELLLGIPREEFLGCLELDSATSDAILRREGVYGNLLQRIEGTERQFAMRQMTPYDGNSRLFDIYQQAHHQAYELLAALTPTSKK</sequence>
<keyword evidence="4" id="KW-1185">Reference proteome</keyword>
<dbReference type="PANTHER" id="PTHR33525">
    <property type="match status" value="1"/>
</dbReference>
<evidence type="ECO:0000313" key="4">
    <source>
        <dbReference type="Proteomes" id="UP000464013"/>
    </source>
</evidence>
<dbReference type="InterPro" id="IPR014408">
    <property type="entry name" value="dGMP_Pdiesterase_EAL/HD-GYP"/>
</dbReference>
<dbReference type="SUPFAM" id="SSF109604">
    <property type="entry name" value="HD-domain/PDEase-like"/>
    <property type="match status" value="1"/>
</dbReference>
<dbReference type="SMART" id="SM00052">
    <property type="entry name" value="EAL"/>
    <property type="match status" value="1"/>
</dbReference>
<gene>
    <name evidence="3" type="ORF">EKK97_13280</name>
</gene>
<dbReference type="Proteomes" id="UP000464013">
    <property type="component" value="Chromosome"/>
</dbReference>
<dbReference type="InterPro" id="IPR001633">
    <property type="entry name" value="EAL_dom"/>
</dbReference>
<dbReference type="RefSeq" id="WP_159552523.1">
    <property type="nucleotide sequence ID" value="NZ_CP035042.1"/>
</dbReference>
<dbReference type="InterPro" id="IPR013976">
    <property type="entry name" value="HDOD"/>
</dbReference>
<dbReference type="InterPro" id="IPR035919">
    <property type="entry name" value="EAL_sf"/>
</dbReference>
<evidence type="ECO:0000259" key="1">
    <source>
        <dbReference type="PROSITE" id="PS50883"/>
    </source>
</evidence>
<feature type="domain" description="HDOD" evidence="2">
    <location>
        <begin position="206"/>
        <end position="395"/>
    </location>
</feature>
<dbReference type="Pfam" id="PF08668">
    <property type="entry name" value="HDOD"/>
    <property type="match status" value="1"/>
</dbReference>
<dbReference type="EMBL" id="CP035042">
    <property type="protein sequence ID" value="QHC50358.1"/>
    <property type="molecule type" value="Genomic_DNA"/>
</dbReference>
<dbReference type="PIRSF" id="PIRSF003180">
    <property type="entry name" value="DiGMPpdiest_YuxH"/>
    <property type="match status" value="1"/>
</dbReference>
<organism evidence="3 4">
    <name type="scientific">Billgrantia tianxiuensis</name>
    <dbReference type="NCBI Taxonomy" id="2497861"/>
    <lineage>
        <taxon>Bacteria</taxon>
        <taxon>Pseudomonadati</taxon>
        <taxon>Pseudomonadota</taxon>
        <taxon>Gammaproteobacteria</taxon>
        <taxon>Oceanospirillales</taxon>
        <taxon>Halomonadaceae</taxon>
        <taxon>Billgrantia</taxon>
    </lineage>
</organism>
<dbReference type="SUPFAM" id="SSF141868">
    <property type="entry name" value="EAL domain-like"/>
    <property type="match status" value="1"/>
</dbReference>
<evidence type="ECO:0000259" key="2">
    <source>
        <dbReference type="PROSITE" id="PS51833"/>
    </source>
</evidence>